<dbReference type="Gene3D" id="1.10.3520.10">
    <property type="entry name" value="Glycolipid transfer protein"/>
    <property type="match status" value="1"/>
</dbReference>
<dbReference type="PANTHER" id="PTHR10219">
    <property type="entry name" value="GLYCOLIPID TRANSFER PROTEIN-RELATED"/>
    <property type="match status" value="1"/>
</dbReference>
<dbReference type="GO" id="GO:0016020">
    <property type="term" value="C:membrane"/>
    <property type="evidence" value="ECO:0007669"/>
    <property type="project" value="TreeGrafter"/>
</dbReference>
<protein>
    <submittedName>
        <fullName evidence="3">Glycolipid transfer protein</fullName>
    </submittedName>
</protein>
<evidence type="ECO:0000256" key="1">
    <source>
        <dbReference type="ARBA" id="ARBA00022448"/>
    </source>
</evidence>
<gene>
    <name evidence="3" type="ORF">K493DRAFT_339864</name>
</gene>
<dbReference type="GO" id="GO:1902388">
    <property type="term" value="F:ceramide 1-phosphate transfer activity"/>
    <property type="evidence" value="ECO:0007669"/>
    <property type="project" value="TreeGrafter"/>
</dbReference>
<feature type="domain" description="Glycolipid transfer protein" evidence="2">
    <location>
        <begin position="26"/>
        <end position="162"/>
    </location>
</feature>
<dbReference type="STRING" id="1314790.A0A1Y1XY10"/>
<evidence type="ECO:0000259" key="2">
    <source>
        <dbReference type="Pfam" id="PF08718"/>
    </source>
</evidence>
<reference evidence="3 4" key="1">
    <citation type="submission" date="2016-07" db="EMBL/GenBank/DDBJ databases">
        <title>Pervasive Adenine N6-methylation of Active Genes in Fungi.</title>
        <authorList>
            <consortium name="DOE Joint Genome Institute"/>
            <person name="Mondo S.J."/>
            <person name="Dannebaum R.O."/>
            <person name="Kuo R.C."/>
            <person name="Labutti K."/>
            <person name="Haridas S."/>
            <person name="Kuo A."/>
            <person name="Salamov A."/>
            <person name="Ahrendt S.R."/>
            <person name="Lipzen A."/>
            <person name="Sullivan W."/>
            <person name="Andreopoulos W.B."/>
            <person name="Clum A."/>
            <person name="Lindquist E."/>
            <person name="Daum C."/>
            <person name="Ramamoorthy G.K."/>
            <person name="Gryganskyi A."/>
            <person name="Culley D."/>
            <person name="Magnuson J.K."/>
            <person name="James T.Y."/>
            <person name="O'Malley M.A."/>
            <person name="Stajich J.E."/>
            <person name="Spatafora J.W."/>
            <person name="Visel A."/>
            <person name="Grigoriev I.V."/>
        </authorList>
    </citation>
    <scope>NUCLEOTIDE SEQUENCE [LARGE SCALE GENOMIC DNA]</scope>
    <source>
        <strain evidence="3 4">CBS 931.73</strain>
    </source>
</reference>
<name>A0A1Y1XY10_9FUNG</name>
<dbReference type="GO" id="GO:0005829">
    <property type="term" value="C:cytosol"/>
    <property type="evidence" value="ECO:0007669"/>
    <property type="project" value="TreeGrafter"/>
</dbReference>
<dbReference type="SUPFAM" id="SSF110004">
    <property type="entry name" value="Glycolipid transfer protein, GLTP"/>
    <property type="match status" value="1"/>
</dbReference>
<accession>A0A1Y1XY10</accession>
<dbReference type="InterPro" id="IPR014830">
    <property type="entry name" value="Glycolipid_transfer_prot_dom"/>
</dbReference>
<dbReference type="InParanoid" id="A0A1Y1XY10"/>
<proteinExistence type="predicted"/>
<sequence length="199" mass="22543">MSNDWFSQLKKNYKDVSVTEEGIDAVGFCEASEEVVRLFDLLNSTAFAPVKADLSGNVTKIRTKYNTDPNSYSTLQKLVATEAREGKERTATQGLLWLLRGLDFTSKALRRNLENPEEELSKSFTEAYGLTLKQYHSFVVRPIFSLAMKACPYRKDFYAKLGSDLSTVQAEMNQWLTALEKLVAQMNEFYKTGDYGKGL</sequence>
<dbReference type="PANTHER" id="PTHR10219:SF25">
    <property type="entry name" value="PLECKSTRIN HOMOLOGY DOMAIN-CONTAINING FAMILY A MEMBER 8"/>
    <property type="match status" value="1"/>
</dbReference>
<dbReference type="GO" id="GO:1902387">
    <property type="term" value="F:ceramide 1-phosphate binding"/>
    <property type="evidence" value="ECO:0007669"/>
    <property type="project" value="TreeGrafter"/>
</dbReference>
<comment type="caution">
    <text evidence="3">The sequence shown here is derived from an EMBL/GenBank/DDBJ whole genome shotgun (WGS) entry which is preliminary data.</text>
</comment>
<dbReference type="FunFam" id="1.10.3520.10:FF:000001">
    <property type="entry name" value="Pleckstrin domain-containing family A member 8"/>
    <property type="match status" value="1"/>
</dbReference>
<keyword evidence="1" id="KW-0813">Transport</keyword>
<organism evidence="3 4">
    <name type="scientific">Basidiobolus meristosporus CBS 931.73</name>
    <dbReference type="NCBI Taxonomy" id="1314790"/>
    <lineage>
        <taxon>Eukaryota</taxon>
        <taxon>Fungi</taxon>
        <taxon>Fungi incertae sedis</taxon>
        <taxon>Zoopagomycota</taxon>
        <taxon>Entomophthoromycotina</taxon>
        <taxon>Basidiobolomycetes</taxon>
        <taxon>Basidiobolales</taxon>
        <taxon>Basidiobolaceae</taxon>
        <taxon>Basidiobolus</taxon>
    </lineage>
</organism>
<evidence type="ECO:0000313" key="3">
    <source>
        <dbReference type="EMBL" id="ORX90638.1"/>
    </source>
</evidence>
<dbReference type="EMBL" id="MCFE01000370">
    <property type="protein sequence ID" value="ORX90638.1"/>
    <property type="molecule type" value="Genomic_DNA"/>
</dbReference>
<dbReference type="Pfam" id="PF08718">
    <property type="entry name" value="GLTP"/>
    <property type="match status" value="1"/>
</dbReference>
<dbReference type="AlphaFoldDB" id="A0A1Y1XY10"/>
<dbReference type="OrthoDB" id="205255at2759"/>
<evidence type="ECO:0000313" key="4">
    <source>
        <dbReference type="Proteomes" id="UP000193498"/>
    </source>
</evidence>
<keyword evidence="4" id="KW-1185">Reference proteome</keyword>
<dbReference type="InterPro" id="IPR036497">
    <property type="entry name" value="GLTP_sf"/>
</dbReference>
<dbReference type="Proteomes" id="UP000193498">
    <property type="component" value="Unassembled WGS sequence"/>
</dbReference>